<sequence length="81" mass="9513">MASVSHYIKADDIKNAFSDENVNLKVETKNYNEQNLKKSYQVKLSKLAAPDRIFRETLKQRFRICRNIQKKSLSANSRMTF</sequence>
<evidence type="ECO:0000313" key="2">
    <source>
        <dbReference type="Proteomes" id="UP000276953"/>
    </source>
</evidence>
<evidence type="ECO:0000313" key="1">
    <source>
        <dbReference type="EMBL" id="RTZ49283.1"/>
    </source>
</evidence>
<dbReference type="AlphaFoldDB" id="A0A432DYF4"/>
<comment type="caution">
    <text evidence="1">The sequence shown here is derived from an EMBL/GenBank/DDBJ whole genome shotgun (WGS) entry which is preliminary data.</text>
</comment>
<accession>A0A432DYF4</accession>
<proteinExistence type="predicted"/>
<name>A0A432DYF4_9FLAO</name>
<protein>
    <submittedName>
        <fullName evidence="1">Uncharacterized protein</fullName>
    </submittedName>
</protein>
<gene>
    <name evidence="1" type="ORF">EJ377_00875</name>
</gene>
<reference evidence="1 2" key="1">
    <citation type="submission" date="2018-12" db="EMBL/GenBank/DDBJ databases">
        <title>Draft Genome Sequence of Chryseobacterium arthrosphaerae strain ED882-96 Isolated from the Blood of a Patient with Liver Cirrhosis in Taiwan.</title>
        <authorList>
            <person name="Lin J.-N."/>
            <person name="Lai C.-H."/>
            <person name="Yang C.-H."/>
            <person name="Huang Y.-H."/>
        </authorList>
    </citation>
    <scope>NUCLEOTIDE SEQUENCE [LARGE SCALE GENOMIC DNA]</scope>
    <source>
        <strain evidence="1 2">ED882-96</strain>
    </source>
</reference>
<dbReference type="Proteomes" id="UP000276953">
    <property type="component" value="Unassembled WGS sequence"/>
</dbReference>
<dbReference type="EMBL" id="RYFC01000001">
    <property type="protein sequence ID" value="RTZ49283.1"/>
    <property type="molecule type" value="Genomic_DNA"/>
</dbReference>
<organism evidence="1 2">
    <name type="scientific">Chryseobacterium arthrosphaerae</name>
    <dbReference type="NCBI Taxonomy" id="651561"/>
    <lineage>
        <taxon>Bacteria</taxon>
        <taxon>Pseudomonadati</taxon>
        <taxon>Bacteroidota</taxon>
        <taxon>Flavobacteriia</taxon>
        <taxon>Flavobacteriales</taxon>
        <taxon>Weeksellaceae</taxon>
        <taxon>Chryseobacterium group</taxon>
        <taxon>Chryseobacterium</taxon>
    </lineage>
</organism>